<evidence type="ECO:0000256" key="5">
    <source>
        <dbReference type="ARBA" id="ARBA00023136"/>
    </source>
</evidence>
<sequence length="299" mass="33341">MVLPLDCRSEDDETRGEGVAGGYKWIAQFSSLAFEAQLFVLMGRRQHKQGKGGQAVASKGKQREAKGKWGGQRKQRVELLYQQIPEPRSTFVSMERELEKLLLRYVKSRSDTQVRSKGSEGATDTCQPEAVTRNGQPVVPCGLVAWSLFNDTCRFSVKNEVFDVSKKNIAWKSDQENKFGSDVYPKNFQSRSLIGGGKLNSSIPAKRDLPANTTITVIIQNNNNTCSFGGKKKLVLSTRSWLGGKDDFLGSAYLFVGALSLFLAVCFILVYVLMPRSIGDPSYLSWNRNQGGYWEIDVE</sequence>
<dbReference type="AlphaFoldDB" id="A0A835K8B0"/>
<feature type="transmembrane region" description="Helical" evidence="6">
    <location>
        <begin position="252"/>
        <end position="274"/>
    </location>
</feature>
<proteinExistence type="inferred from homology"/>
<reference evidence="7 8" key="1">
    <citation type="submission" date="2020-10" db="EMBL/GenBank/DDBJ databases">
        <title>Plant Genome Project.</title>
        <authorList>
            <person name="Zhang R.-G."/>
        </authorList>
    </citation>
    <scope>NUCLEOTIDE SEQUENCE [LARGE SCALE GENOMIC DNA]</scope>
    <source>
        <strain evidence="7">FAFU-HL-1</strain>
        <tissue evidence="7">Leaf</tissue>
    </source>
</reference>
<accession>A0A835K8B0</accession>
<evidence type="ECO:0000313" key="8">
    <source>
        <dbReference type="Proteomes" id="UP000657918"/>
    </source>
</evidence>
<evidence type="ECO:0008006" key="9">
    <source>
        <dbReference type="Google" id="ProtNLM"/>
    </source>
</evidence>
<dbReference type="OrthoDB" id="340608at2759"/>
<evidence type="ECO:0000256" key="6">
    <source>
        <dbReference type="SAM" id="Phobius"/>
    </source>
</evidence>
<comment type="caution">
    <text evidence="7">The sequence shown here is derived from an EMBL/GenBank/DDBJ whole genome shotgun (WGS) entry which is preliminary data.</text>
</comment>
<evidence type="ECO:0000256" key="4">
    <source>
        <dbReference type="ARBA" id="ARBA00022989"/>
    </source>
</evidence>
<dbReference type="Proteomes" id="UP000657918">
    <property type="component" value="Chromosome 4"/>
</dbReference>
<dbReference type="Pfam" id="PF03381">
    <property type="entry name" value="CDC50"/>
    <property type="match status" value="2"/>
</dbReference>
<dbReference type="GO" id="GO:0005794">
    <property type="term" value="C:Golgi apparatus"/>
    <property type="evidence" value="ECO:0007669"/>
    <property type="project" value="TreeGrafter"/>
</dbReference>
<keyword evidence="3 6" id="KW-0812">Transmembrane</keyword>
<keyword evidence="8" id="KW-1185">Reference proteome</keyword>
<comment type="similarity">
    <text evidence="2">Belongs to the CDC50/LEM3 family.</text>
</comment>
<name>A0A835K8B0_9ROSI</name>
<dbReference type="PANTHER" id="PTHR10926:SF72">
    <property type="entry name" value="ALA-INTERACTING SUBUNIT"/>
    <property type="match status" value="1"/>
</dbReference>
<dbReference type="PANTHER" id="PTHR10926">
    <property type="entry name" value="CELL CYCLE CONTROL PROTEIN 50"/>
    <property type="match status" value="1"/>
</dbReference>
<organism evidence="7 8">
    <name type="scientific">Salix dunnii</name>
    <dbReference type="NCBI Taxonomy" id="1413687"/>
    <lineage>
        <taxon>Eukaryota</taxon>
        <taxon>Viridiplantae</taxon>
        <taxon>Streptophyta</taxon>
        <taxon>Embryophyta</taxon>
        <taxon>Tracheophyta</taxon>
        <taxon>Spermatophyta</taxon>
        <taxon>Magnoliopsida</taxon>
        <taxon>eudicotyledons</taxon>
        <taxon>Gunneridae</taxon>
        <taxon>Pentapetalae</taxon>
        <taxon>rosids</taxon>
        <taxon>fabids</taxon>
        <taxon>Malpighiales</taxon>
        <taxon>Salicaceae</taxon>
        <taxon>Saliceae</taxon>
        <taxon>Salix</taxon>
    </lineage>
</organism>
<keyword evidence="4 6" id="KW-1133">Transmembrane helix</keyword>
<protein>
    <recommendedName>
        <fullName evidence="9">ALA-interacting subunit</fullName>
    </recommendedName>
</protein>
<evidence type="ECO:0000313" key="7">
    <source>
        <dbReference type="EMBL" id="KAF9683838.1"/>
    </source>
</evidence>
<evidence type="ECO:0000256" key="1">
    <source>
        <dbReference type="ARBA" id="ARBA00004370"/>
    </source>
</evidence>
<dbReference type="GO" id="GO:0005886">
    <property type="term" value="C:plasma membrane"/>
    <property type="evidence" value="ECO:0007669"/>
    <property type="project" value="TreeGrafter"/>
</dbReference>
<evidence type="ECO:0000256" key="3">
    <source>
        <dbReference type="ARBA" id="ARBA00022692"/>
    </source>
</evidence>
<dbReference type="GO" id="GO:0005783">
    <property type="term" value="C:endoplasmic reticulum"/>
    <property type="evidence" value="ECO:0007669"/>
    <property type="project" value="TreeGrafter"/>
</dbReference>
<gene>
    <name evidence="7" type="ORF">SADUNF_Sadunf04G0055700</name>
</gene>
<keyword evidence="5 6" id="KW-0472">Membrane</keyword>
<evidence type="ECO:0000256" key="2">
    <source>
        <dbReference type="ARBA" id="ARBA00009457"/>
    </source>
</evidence>
<dbReference type="InterPro" id="IPR005045">
    <property type="entry name" value="CDC50/LEM3_fam"/>
</dbReference>
<dbReference type="EMBL" id="JADGMS010000004">
    <property type="protein sequence ID" value="KAF9683838.1"/>
    <property type="molecule type" value="Genomic_DNA"/>
</dbReference>
<comment type="subcellular location">
    <subcellularLocation>
        <location evidence="1">Membrane</location>
    </subcellularLocation>
</comment>